<keyword evidence="2 5" id="KW-0285">Flavoprotein</keyword>
<evidence type="ECO:0000256" key="5">
    <source>
        <dbReference type="PIRNR" id="PIRNR005426"/>
    </source>
</evidence>
<proteinExistence type="inferred from homology"/>
<dbReference type="Gene3D" id="3.40.109.10">
    <property type="entry name" value="NADH Oxidase"/>
    <property type="match status" value="1"/>
</dbReference>
<accession>A0A854W7B7</accession>
<name>A0A854W7B7_9STRE</name>
<comment type="similarity">
    <text evidence="1 5">Belongs to the flavin oxidoreductase frp family.</text>
</comment>
<dbReference type="CDD" id="cd02146">
    <property type="entry name" value="NfsA-like"/>
    <property type="match status" value="1"/>
</dbReference>
<dbReference type="Pfam" id="PF00881">
    <property type="entry name" value="Nitroreductase"/>
    <property type="match status" value="1"/>
</dbReference>
<evidence type="ECO:0000313" key="8">
    <source>
        <dbReference type="Proteomes" id="UP000217465"/>
    </source>
</evidence>
<reference evidence="7 8" key="1">
    <citation type="submission" date="2016-06" db="EMBL/GenBank/DDBJ databases">
        <authorList>
            <person name="Haines A.N."/>
            <person name="Council K.R."/>
        </authorList>
    </citation>
    <scope>NUCLEOTIDE SEQUENCE [LARGE SCALE GENOMIC DNA]</scope>
    <source>
        <strain evidence="7 8">SP158-29</strain>
    </source>
</reference>
<dbReference type="NCBIfam" id="NF008033">
    <property type="entry name" value="PRK10765.1"/>
    <property type="match status" value="1"/>
</dbReference>
<sequence>MNQTIHTILDHVSVRNFIDQKLSEKEIEVLVEAAQAASSASFLQAYSIMSIDDPKLLKELVKVGKLQPFILEAGHFFIFCGDFKRHHDFAKEKEIAIEETIGGVDALMVGAIDASLAAQNMTIAAESLGMGVCYIGGVRDGIEAISELLDLPDYVFPVFGLVVGYPAIKNETKPRFPADAIHHRNEYPNETLTSTLAYEKISEDYYLKRSNGKMQRTWSDTAFKTLINSPRPFMKDYLKQRGLDKH</sequence>
<comment type="caution">
    <text evidence="7">The sequence shown here is derived from an EMBL/GenBank/DDBJ whole genome shotgun (WGS) entry which is preliminary data.</text>
</comment>
<protein>
    <submittedName>
        <fullName evidence="7">FMN reductase (NADPH)</fullName>
    </submittedName>
</protein>
<dbReference type="GO" id="GO:0016491">
    <property type="term" value="F:oxidoreductase activity"/>
    <property type="evidence" value="ECO:0007669"/>
    <property type="project" value="UniProtKB-UniRule"/>
</dbReference>
<dbReference type="InterPro" id="IPR029479">
    <property type="entry name" value="Nitroreductase"/>
</dbReference>
<evidence type="ECO:0000313" key="7">
    <source>
        <dbReference type="EMBL" id="PCH12123.1"/>
    </source>
</evidence>
<dbReference type="RefSeq" id="WP_096633474.1">
    <property type="nucleotide sequence ID" value="NZ_JARQAT010000004.1"/>
</dbReference>
<dbReference type="PIRSF" id="PIRSF005426">
    <property type="entry name" value="Frp"/>
    <property type="match status" value="1"/>
</dbReference>
<keyword evidence="4 5" id="KW-0560">Oxidoreductase</keyword>
<keyword evidence="3 5" id="KW-0288">FMN</keyword>
<dbReference type="PANTHER" id="PTHR43425:SF3">
    <property type="entry name" value="NADPH-DEPENDENT OXIDOREDUCTASE"/>
    <property type="match status" value="1"/>
</dbReference>
<feature type="domain" description="Nitroreductase" evidence="6">
    <location>
        <begin position="11"/>
        <end position="165"/>
    </location>
</feature>
<dbReference type="Proteomes" id="UP000217465">
    <property type="component" value="Unassembled WGS sequence"/>
</dbReference>
<dbReference type="AlphaFoldDB" id="A0A854W7B7"/>
<organism evidence="7 8">
    <name type="scientific">Streptococcus parauberis</name>
    <dbReference type="NCBI Taxonomy" id="1348"/>
    <lineage>
        <taxon>Bacteria</taxon>
        <taxon>Bacillati</taxon>
        <taxon>Bacillota</taxon>
        <taxon>Bacilli</taxon>
        <taxon>Lactobacillales</taxon>
        <taxon>Streptococcaceae</taxon>
        <taxon>Streptococcus</taxon>
    </lineage>
</organism>
<evidence type="ECO:0000256" key="1">
    <source>
        <dbReference type="ARBA" id="ARBA00008366"/>
    </source>
</evidence>
<dbReference type="InterPro" id="IPR016446">
    <property type="entry name" value="Flavin_OxRdtase_Frp"/>
</dbReference>
<evidence type="ECO:0000256" key="2">
    <source>
        <dbReference type="ARBA" id="ARBA00022630"/>
    </source>
</evidence>
<keyword evidence="5" id="KW-0521">NADP</keyword>
<evidence type="ECO:0000259" key="6">
    <source>
        <dbReference type="Pfam" id="PF00881"/>
    </source>
</evidence>
<evidence type="ECO:0000256" key="4">
    <source>
        <dbReference type="ARBA" id="ARBA00023002"/>
    </source>
</evidence>
<dbReference type="EMBL" id="NSGR01000008">
    <property type="protein sequence ID" value="PCH12123.1"/>
    <property type="molecule type" value="Genomic_DNA"/>
</dbReference>
<gene>
    <name evidence="7" type="primary">nfrA1</name>
    <name evidence="7" type="ORF">A9Y57_00838</name>
</gene>
<dbReference type="InterPro" id="IPR000415">
    <property type="entry name" value="Nitroreductase-like"/>
</dbReference>
<evidence type="ECO:0000256" key="3">
    <source>
        <dbReference type="ARBA" id="ARBA00022643"/>
    </source>
</evidence>
<dbReference type="PANTHER" id="PTHR43425">
    <property type="entry name" value="OXYGEN-INSENSITIVE NADPH NITROREDUCTASE"/>
    <property type="match status" value="1"/>
</dbReference>
<dbReference type="SUPFAM" id="SSF55469">
    <property type="entry name" value="FMN-dependent nitroreductase-like"/>
    <property type="match status" value="1"/>
</dbReference>